<dbReference type="Proteomes" id="UP001066276">
    <property type="component" value="Chromosome 6"/>
</dbReference>
<dbReference type="AlphaFoldDB" id="A0AAV7QJH6"/>
<reference evidence="2" key="1">
    <citation type="journal article" date="2022" name="bioRxiv">
        <title>Sequencing and chromosome-scale assembly of the giantPleurodeles waltlgenome.</title>
        <authorList>
            <person name="Brown T."/>
            <person name="Elewa A."/>
            <person name="Iarovenko S."/>
            <person name="Subramanian E."/>
            <person name="Araus A.J."/>
            <person name="Petzold A."/>
            <person name="Susuki M."/>
            <person name="Suzuki K.-i.T."/>
            <person name="Hayashi T."/>
            <person name="Toyoda A."/>
            <person name="Oliveira C."/>
            <person name="Osipova E."/>
            <person name="Leigh N.D."/>
            <person name="Simon A."/>
            <person name="Yun M.H."/>
        </authorList>
    </citation>
    <scope>NUCLEOTIDE SEQUENCE</scope>
    <source>
        <strain evidence="2">20211129_DDA</strain>
        <tissue evidence="2">Liver</tissue>
    </source>
</reference>
<sequence>MSNDDLKQGVEAAWNRTANKQWFTSASLIRQQRCNILALGIFTTDVHILPYKQRTRCKYYSCAARSSTPYYWQLLPPNYLYRKQKRSTVHQESPAGTQRQRCAALFPPEHRSLGASARQRSSPSGSTNALHQSAGDPVAAAFPQVSGSTNPKVPRALAAVAVHPQANPQASGSTAPPAAPLWTPAEAARPQVRLAGGKGVQA</sequence>
<feature type="region of interest" description="Disordered" evidence="1">
    <location>
        <begin position="112"/>
        <end position="134"/>
    </location>
</feature>
<name>A0AAV7QJH6_PLEWA</name>
<gene>
    <name evidence="2" type="ORF">NDU88_006232</name>
</gene>
<organism evidence="2 3">
    <name type="scientific">Pleurodeles waltl</name>
    <name type="common">Iberian ribbed newt</name>
    <dbReference type="NCBI Taxonomy" id="8319"/>
    <lineage>
        <taxon>Eukaryota</taxon>
        <taxon>Metazoa</taxon>
        <taxon>Chordata</taxon>
        <taxon>Craniata</taxon>
        <taxon>Vertebrata</taxon>
        <taxon>Euteleostomi</taxon>
        <taxon>Amphibia</taxon>
        <taxon>Batrachia</taxon>
        <taxon>Caudata</taxon>
        <taxon>Salamandroidea</taxon>
        <taxon>Salamandridae</taxon>
        <taxon>Pleurodelinae</taxon>
        <taxon>Pleurodeles</taxon>
    </lineage>
</organism>
<comment type="caution">
    <text evidence="2">The sequence shown here is derived from an EMBL/GenBank/DDBJ whole genome shotgun (WGS) entry which is preliminary data.</text>
</comment>
<protein>
    <submittedName>
        <fullName evidence="2">Uncharacterized protein</fullName>
    </submittedName>
</protein>
<dbReference type="EMBL" id="JANPWB010000010">
    <property type="protein sequence ID" value="KAJ1139869.1"/>
    <property type="molecule type" value="Genomic_DNA"/>
</dbReference>
<evidence type="ECO:0000256" key="1">
    <source>
        <dbReference type="SAM" id="MobiDB-lite"/>
    </source>
</evidence>
<feature type="compositionally biased region" description="Polar residues" evidence="1">
    <location>
        <begin position="118"/>
        <end position="131"/>
    </location>
</feature>
<evidence type="ECO:0000313" key="2">
    <source>
        <dbReference type="EMBL" id="KAJ1139869.1"/>
    </source>
</evidence>
<keyword evidence="3" id="KW-1185">Reference proteome</keyword>
<accession>A0AAV7QJH6</accession>
<evidence type="ECO:0000313" key="3">
    <source>
        <dbReference type="Proteomes" id="UP001066276"/>
    </source>
</evidence>
<feature type="region of interest" description="Disordered" evidence="1">
    <location>
        <begin position="164"/>
        <end position="202"/>
    </location>
</feature>
<proteinExistence type="predicted"/>